<feature type="region of interest" description="Disordered" evidence="1">
    <location>
        <begin position="311"/>
        <end position="404"/>
    </location>
</feature>
<feature type="compositionally biased region" description="Basic and acidic residues" evidence="1">
    <location>
        <begin position="372"/>
        <end position="383"/>
    </location>
</feature>
<dbReference type="Proteomes" id="UP000775213">
    <property type="component" value="Unassembled WGS sequence"/>
</dbReference>
<name>A0AAV7H3Q8_DENCH</name>
<dbReference type="AlphaFoldDB" id="A0AAV7H3Q8"/>
<feature type="region of interest" description="Disordered" evidence="1">
    <location>
        <begin position="248"/>
        <end position="282"/>
    </location>
</feature>
<evidence type="ECO:0000256" key="1">
    <source>
        <dbReference type="SAM" id="MobiDB-lite"/>
    </source>
</evidence>
<proteinExistence type="predicted"/>
<sequence>MLHLTKLLKDEGNGSSSSSSNMSLSSNEQFTGSIEEERDQASLETEFYPHWSGYLILPAGGKTKIDCSSDERRRSSLGSFDHVYFHQPLENLRYMSQHNVLSSFGYDSILNGLAHSCFFFYFQAWERALVKFLKKLAPNGTSEAFGEHQFCDVISAPVGYRGGILLCLRQWATEVELYYAGTSRLPRMIVNHLFQSSRTALIVQYDSITQEGTFNPTGLGIRAEVKQAKFMQAKGPFEEFRGFLKDLQDRDNKSKGRAQKASKSNEEKREKEKNQHTYLTSVGSRESCAKSAEYADCYSTWLCSGAEVVRVSRDPSRSSPSRVYKMKPKGGTGSIAKKKTPDSCSYPRPLTPSPRFSLQPPLLFSQSIQSTGRDRGREGERDFPFLVLPKPPPTRRLPSPTPLP</sequence>
<comment type="caution">
    <text evidence="2">The sequence shown here is derived from an EMBL/GenBank/DDBJ whole genome shotgun (WGS) entry which is preliminary data.</text>
</comment>
<dbReference type="EMBL" id="JAGFBR010000009">
    <property type="protein sequence ID" value="KAH0462158.1"/>
    <property type="molecule type" value="Genomic_DNA"/>
</dbReference>
<feature type="compositionally biased region" description="Low complexity" evidence="1">
    <location>
        <begin position="13"/>
        <end position="27"/>
    </location>
</feature>
<protein>
    <submittedName>
        <fullName evidence="2">Uncharacterized protein</fullName>
    </submittedName>
</protein>
<reference evidence="2 3" key="1">
    <citation type="journal article" date="2021" name="Hortic Res">
        <title>Chromosome-scale assembly of the Dendrobium chrysotoxum genome enhances the understanding of orchid evolution.</title>
        <authorList>
            <person name="Zhang Y."/>
            <person name="Zhang G.Q."/>
            <person name="Zhang D."/>
            <person name="Liu X.D."/>
            <person name="Xu X.Y."/>
            <person name="Sun W.H."/>
            <person name="Yu X."/>
            <person name="Zhu X."/>
            <person name="Wang Z.W."/>
            <person name="Zhao X."/>
            <person name="Zhong W.Y."/>
            <person name="Chen H."/>
            <person name="Yin W.L."/>
            <person name="Huang T."/>
            <person name="Niu S.C."/>
            <person name="Liu Z.J."/>
        </authorList>
    </citation>
    <scope>NUCLEOTIDE SEQUENCE [LARGE SCALE GENOMIC DNA]</scope>
    <source>
        <strain evidence="2">Lindl</strain>
    </source>
</reference>
<feature type="compositionally biased region" description="Pro residues" evidence="1">
    <location>
        <begin position="389"/>
        <end position="404"/>
    </location>
</feature>
<feature type="compositionally biased region" description="Basic and acidic residues" evidence="1">
    <location>
        <begin position="263"/>
        <end position="275"/>
    </location>
</feature>
<feature type="region of interest" description="Disordered" evidence="1">
    <location>
        <begin position="9"/>
        <end position="31"/>
    </location>
</feature>
<gene>
    <name evidence="2" type="ORF">IEQ34_009733</name>
</gene>
<evidence type="ECO:0000313" key="3">
    <source>
        <dbReference type="Proteomes" id="UP000775213"/>
    </source>
</evidence>
<evidence type="ECO:0000313" key="2">
    <source>
        <dbReference type="EMBL" id="KAH0462158.1"/>
    </source>
</evidence>
<accession>A0AAV7H3Q8</accession>
<keyword evidence="3" id="KW-1185">Reference proteome</keyword>
<organism evidence="2 3">
    <name type="scientific">Dendrobium chrysotoxum</name>
    <name type="common">Orchid</name>
    <dbReference type="NCBI Taxonomy" id="161865"/>
    <lineage>
        <taxon>Eukaryota</taxon>
        <taxon>Viridiplantae</taxon>
        <taxon>Streptophyta</taxon>
        <taxon>Embryophyta</taxon>
        <taxon>Tracheophyta</taxon>
        <taxon>Spermatophyta</taxon>
        <taxon>Magnoliopsida</taxon>
        <taxon>Liliopsida</taxon>
        <taxon>Asparagales</taxon>
        <taxon>Orchidaceae</taxon>
        <taxon>Epidendroideae</taxon>
        <taxon>Malaxideae</taxon>
        <taxon>Dendrobiinae</taxon>
        <taxon>Dendrobium</taxon>
    </lineage>
</organism>